<evidence type="ECO:0000313" key="2">
    <source>
        <dbReference type="Proteomes" id="UP000703661"/>
    </source>
</evidence>
<sequence>MEPLVITRVAGEVVPIIGFEVWQIGALHCRSFFEFDDEWVDQIFFPAIERNHGLETLIIQFFPTPLMTSDSYFSLFKRLLDPLRSLTTLYLAMRYGIEHKAFVYVAGFSKQLQRLHLTFASIIFDGETDEQYRIDTLGIKPTQLKQFELDFTLPPMVELHLIPILEASPELETLLIPTFESASTERIASVLGQCCPKSRDLVHYQMGSKLTDGDIAEIIGSCRASGLRSFCMTSGRHAAGLQVMRRLCANYATLVKIRVDLEGLEPFKFVQELLASCPNLRRLHVEERVPGNTTGRFAVREILRKPWVCTNLESFSIPLAGIYGIIEGEENESQGKDYHRDLYTQLAKLARLQELSVGFLLCYERMCKTSPRFSLKSGLEILEGLKELRSLTLHYMVNDTQRQELEWMCEHWSKLTRIDGINLEIAESWWDFERDQTGKKVTLMPKRIREMLIKGEVPYHGPNKYDFDSDELY</sequence>
<accession>A0A9P6MTR7</accession>
<dbReference type="InterPro" id="IPR032675">
    <property type="entry name" value="LRR_dom_sf"/>
</dbReference>
<dbReference type="Proteomes" id="UP000703661">
    <property type="component" value="Unassembled WGS sequence"/>
</dbReference>
<dbReference type="AlphaFoldDB" id="A0A9P6MTR7"/>
<evidence type="ECO:0000313" key="1">
    <source>
        <dbReference type="EMBL" id="KAG0013239.1"/>
    </source>
</evidence>
<keyword evidence="2" id="KW-1185">Reference proteome</keyword>
<dbReference type="SUPFAM" id="SSF52047">
    <property type="entry name" value="RNI-like"/>
    <property type="match status" value="1"/>
</dbReference>
<gene>
    <name evidence="1" type="ORF">BGZ80_011206</name>
</gene>
<dbReference type="Gene3D" id="3.80.10.10">
    <property type="entry name" value="Ribonuclease Inhibitor"/>
    <property type="match status" value="1"/>
</dbReference>
<comment type="caution">
    <text evidence="1">The sequence shown here is derived from an EMBL/GenBank/DDBJ whole genome shotgun (WGS) entry which is preliminary data.</text>
</comment>
<name>A0A9P6MTR7_9FUNG</name>
<organism evidence="1 2">
    <name type="scientific">Entomortierella chlamydospora</name>
    <dbReference type="NCBI Taxonomy" id="101097"/>
    <lineage>
        <taxon>Eukaryota</taxon>
        <taxon>Fungi</taxon>
        <taxon>Fungi incertae sedis</taxon>
        <taxon>Mucoromycota</taxon>
        <taxon>Mortierellomycotina</taxon>
        <taxon>Mortierellomycetes</taxon>
        <taxon>Mortierellales</taxon>
        <taxon>Mortierellaceae</taxon>
        <taxon>Entomortierella</taxon>
    </lineage>
</organism>
<proteinExistence type="predicted"/>
<dbReference type="EMBL" id="JAAAID010000874">
    <property type="protein sequence ID" value="KAG0013239.1"/>
    <property type="molecule type" value="Genomic_DNA"/>
</dbReference>
<evidence type="ECO:0008006" key="3">
    <source>
        <dbReference type="Google" id="ProtNLM"/>
    </source>
</evidence>
<protein>
    <recommendedName>
        <fullName evidence="3">F-box domain protein</fullName>
    </recommendedName>
</protein>
<reference evidence="1" key="1">
    <citation type="journal article" date="2020" name="Fungal Divers.">
        <title>Resolving the Mortierellaceae phylogeny through synthesis of multi-gene phylogenetics and phylogenomics.</title>
        <authorList>
            <person name="Vandepol N."/>
            <person name="Liber J."/>
            <person name="Desiro A."/>
            <person name="Na H."/>
            <person name="Kennedy M."/>
            <person name="Barry K."/>
            <person name="Grigoriev I.V."/>
            <person name="Miller A.N."/>
            <person name="O'Donnell K."/>
            <person name="Stajich J.E."/>
            <person name="Bonito G."/>
        </authorList>
    </citation>
    <scope>NUCLEOTIDE SEQUENCE</scope>
    <source>
        <strain evidence="1">NRRL 2769</strain>
    </source>
</reference>